<dbReference type="PANTHER" id="PTHR30332:SF17">
    <property type="entry name" value="TYPE IV PILIATION SYSTEM PROTEIN DR_0774-RELATED"/>
    <property type="match status" value="1"/>
</dbReference>
<dbReference type="InterPro" id="IPR032789">
    <property type="entry name" value="T2SS-T3SS_pil_N"/>
</dbReference>
<protein>
    <submittedName>
        <fullName evidence="4">Type 3 secretion system secretin</fullName>
    </submittedName>
</protein>
<evidence type="ECO:0000259" key="2">
    <source>
        <dbReference type="Pfam" id="PF00263"/>
    </source>
</evidence>
<proteinExistence type="inferred from homology"/>
<gene>
    <name evidence="4" type="primary">sctC_1</name>
    <name evidence="4" type="ORF">GMJLKIPL_0301</name>
</gene>
<dbReference type="EMBL" id="BPQQ01000003">
    <property type="protein sequence ID" value="GJD98393.1"/>
    <property type="molecule type" value="Genomic_DNA"/>
</dbReference>
<feature type="domain" description="Type II/III secretion system secretin-like" evidence="2">
    <location>
        <begin position="288"/>
        <end position="462"/>
    </location>
</feature>
<dbReference type="Pfam" id="PF13629">
    <property type="entry name" value="T2SS-T3SS_pil_N"/>
    <property type="match status" value="1"/>
</dbReference>
<sequence>MPSALATTAPRTPAFMTLAPASRPLLSGLAAGLFLAGGLLGPAPVRAGPGAAVTPAPILAVGPNEAEVSRRVDLTQGRSLVIDLPRDAKEVFVANPKVANAVVRSTRKVFVIGVENGATSIFVMDAEGRQIAALDVTVGRDLNVLRQTLATSLPGGRFDVRPAGESVLLTGTVNAAAEAQQAIDIANAFVGLGGAGGAVRGTVINNISIRGKDQVMLRVTVVEVSRTVLKQFGINVSGTWSGLAFDNTAPLALNAGRFPLGNGITGVIGSVDANGNFTGGGLKATLKAFEQAGVSRVLAEPTLTAISGEAAKFTAGGEIAVPGGLSCTASGAGATPSCLPGITFKPYGVSLSFTPVVLSENRISIRVGTDVTEIDQQNAFTYVVGREATAVPGFTVRKSETTVELASGATIMTAGLIQQKNRQAITGLPGLINLPVLGALFRSRDYQRDETELMIMVTPYIAKAMEAGQAKRPDDGFVEATDGQAVLLGRFNRLYGVVGAAPLAAKTYRGRFGFITD</sequence>
<dbReference type="InterPro" id="IPR050810">
    <property type="entry name" value="Bact_Secretion_Sys_Channel"/>
</dbReference>
<dbReference type="Pfam" id="PF00263">
    <property type="entry name" value="Secretin"/>
    <property type="match status" value="1"/>
</dbReference>
<accession>A0ABQ4S5H4</accession>
<comment type="caution">
    <text evidence="4">The sequence shown here is derived from an EMBL/GenBank/DDBJ whole genome shotgun (WGS) entry which is preliminary data.</text>
</comment>
<keyword evidence="5" id="KW-1185">Reference proteome</keyword>
<evidence type="ECO:0000256" key="1">
    <source>
        <dbReference type="RuleBase" id="RU004003"/>
    </source>
</evidence>
<dbReference type="PANTHER" id="PTHR30332">
    <property type="entry name" value="PROBABLE GENERAL SECRETION PATHWAY PROTEIN D"/>
    <property type="match status" value="1"/>
</dbReference>
<dbReference type="InterPro" id="IPR004846">
    <property type="entry name" value="T2SS/T3SS_dom"/>
</dbReference>
<reference evidence="4" key="1">
    <citation type="journal article" date="2021" name="Front. Microbiol.">
        <title>Comprehensive Comparative Genomics and Phenotyping of Methylobacterium Species.</title>
        <authorList>
            <person name="Alessa O."/>
            <person name="Ogura Y."/>
            <person name="Fujitani Y."/>
            <person name="Takami H."/>
            <person name="Hayashi T."/>
            <person name="Sahin N."/>
            <person name="Tani A."/>
        </authorList>
    </citation>
    <scope>NUCLEOTIDE SEQUENCE</scope>
    <source>
        <strain evidence="4">DSM 17168</strain>
    </source>
</reference>
<evidence type="ECO:0000313" key="5">
    <source>
        <dbReference type="Proteomes" id="UP001055153"/>
    </source>
</evidence>
<comment type="similarity">
    <text evidence="1">Belongs to the bacterial secretin family.</text>
</comment>
<evidence type="ECO:0000313" key="4">
    <source>
        <dbReference type="EMBL" id="GJD98393.1"/>
    </source>
</evidence>
<name>A0ABQ4S5H4_9HYPH</name>
<dbReference type="InterPro" id="IPR001775">
    <property type="entry name" value="GspD/PilQ"/>
</dbReference>
<reference evidence="4" key="2">
    <citation type="submission" date="2021-08" db="EMBL/GenBank/DDBJ databases">
        <authorList>
            <person name="Tani A."/>
            <person name="Ola A."/>
            <person name="Ogura Y."/>
            <person name="Katsura K."/>
            <person name="Hayashi T."/>
        </authorList>
    </citation>
    <scope>NUCLEOTIDE SEQUENCE</scope>
    <source>
        <strain evidence="4">DSM 17168</strain>
    </source>
</reference>
<dbReference type="PRINTS" id="PR00811">
    <property type="entry name" value="BCTERIALGSPD"/>
</dbReference>
<organism evidence="4 5">
    <name type="scientific">Methylobacterium isbiliense</name>
    <dbReference type="NCBI Taxonomy" id="315478"/>
    <lineage>
        <taxon>Bacteria</taxon>
        <taxon>Pseudomonadati</taxon>
        <taxon>Pseudomonadota</taxon>
        <taxon>Alphaproteobacteria</taxon>
        <taxon>Hyphomicrobiales</taxon>
        <taxon>Methylobacteriaceae</taxon>
        <taxon>Methylobacterium</taxon>
    </lineage>
</organism>
<evidence type="ECO:0000259" key="3">
    <source>
        <dbReference type="Pfam" id="PF13629"/>
    </source>
</evidence>
<dbReference type="Proteomes" id="UP001055153">
    <property type="component" value="Unassembled WGS sequence"/>
</dbReference>
<feature type="domain" description="Pilus formation protein N-terminal" evidence="3">
    <location>
        <begin position="70"/>
        <end position="138"/>
    </location>
</feature>